<gene>
    <name evidence="1" type="ORF">E5S67_05518</name>
</gene>
<keyword evidence="2" id="KW-1185">Reference proteome</keyword>
<protein>
    <recommendedName>
        <fullName evidence="3">DUF433 domain-containing protein</fullName>
    </recommendedName>
</protein>
<comment type="caution">
    <text evidence="1">The sequence shown here is derived from an EMBL/GenBank/DDBJ whole genome shotgun (WGS) entry which is preliminary data.</text>
</comment>
<sequence>MTCGGTVTKSVNEVSVFTVPKCSIIGGIFPNRLSKTMDWRKLIHPHPKASTSQPAAPETRLSVEFLLGLFAAGWTEQQVLEKYPALTSEKLRAALAAADSQLVSSIANPELQEIIAQSRE</sequence>
<dbReference type="SUPFAM" id="SSF46689">
    <property type="entry name" value="Homeodomain-like"/>
    <property type="match status" value="1"/>
</dbReference>
<evidence type="ECO:0008006" key="3">
    <source>
        <dbReference type="Google" id="ProtNLM"/>
    </source>
</evidence>
<dbReference type="Proteomes" id="UP000702425">
    <property type="component" value="Unassembled WGS sequence"/>
</dbReference>
<dbReference type="EMBL" id="SRRZ01000148">
    <property type="protein sequence ID" value="NQE37737.1"/>
    <property type="molecule type" value="Genomic_DNA"/>
</dbReference>
<accession>A0ABX2D516</accession>
<reference evidence="1 2" key="1">
    <citation type="journal article" date="2020" name="Sci. Rep.">
        <title>A novel cyanobacterial geosmin producer, revising GeoA distribution and dispersion patterns in Bacteria.</title>
        <authorList>
            <person name="Churro C."/>
            <person name="Semedo-Aguiar A.P."/>
            <person name="Silva A.D."/>
            <person name="Pereira-Leal J.B."/>
            <person name="Leite R.B."/>
        </authorList>
    </citation>
    <scope>NUCLEOTIDE SEQUENCE [LARGE SCALE GENOMIC DNA]</scope>
    <source>
        <strain evidence="1 2">IPMA8</strain>
    </source>
</reference>
<dbReference type="Gene3D" id="1.10.10.10">
    <property type="entry name" value="Winged helix-like DNA-binding domain superfamily/Winged helix DNA-binding domain"/>
    <property type="match status" value="1"/>
</dbReference>
<organism evidence="1 2">
    <name type="scientific">Microcoleus asticus IPMA8</name>
    <dbReference type="NCBI Taxonomy" id="2563858"/>
    <lineage>
        <taxon>Bacteria</taxon>
        <taxon>Bacillati</taxon>
        <taxon>Cyanobacteriota</taxon>
        <taxon>Cyanophyceae</taxon>
        <taxon>Oscillatoriophycideae</taxon>
        <taxon>Oscillatoriales</taxon>
        <taxon>Microcoleaceae</taxon>
        <taxon>Microcoleus</taxon>
        <taxon>Microcoleus asticus</taxon>
    </lineage>
</organism>
<evidence type="ECO:0000313" key="2">
    <source>
        <dbReference type="Proteomes" id="UP000702425"/>
    </source>
</evidence>
<evidence type="ECO:0000313" key="1">
    <source>
        <dbReference type="EMBL" id="NQE37737.1"/>
    </source>
</evidence>
<name>A0ABX2D516_9CYAN</name>
<dbReference type="InterPro" id="IPR007367">
    <property type="entry name" value="DUF433"/>
</dbReference>
<dbReference type="InterPro" id="IPR009057">
    <property type="entry name" value="Homeodomain-like_sf"/>
</dbReference>
<proteinExistence type="predicted"/>
<dbReference type="InterPro" id="IPR036388">
    <property type="entry name" value="WH-like_DNA-bd_sf"/>
</dbReference>
<dbReference type="Pfam" id="PF04255">
    <property type="entry name" value="DUF433"/>
    <property type="match status" value="1"/>
</dbReference>